<evidence type="ECO:0000256" key="3">
    <source>
        <dbReference type="ARBA" id="ARBA00022691"/>
    </source>
</evidence>
<dbReference type="GO" id="GO:0017096">
    <property type="term" value="F:acetylserotonin O-methyltransferase activity"/>
    <property type="evidence" value="ECO:0007669"/>
    <property type="project" value="UniProtKB-EC"/>
</dbReference>
<dbReference type="GO" id="GO:0032259">
    <property type="term" value="P:methylation"/>
    <property type="evidence" value="ECO:0007669"/>
    <property type="project" value="UniProtKB-KW"/>
</dbReference>
<dbReference type="InterPro" id="IPR029063">
    <property type="entry name" value="SAM-dependent_MTases_sf"/>
</dbReference>
<evidence type="ECO:0000256" key="1">
    <source>
        <dbReference type="ARBA" id="ARBA00022603"/>
    </source>
</evidence>
<keyword evidence="3" id="KW-0949">S-adenosyl-L-methionine</keyword>
<dbReference type="EMBL" id="CM015721">
    <property type="protein sequence ID" value="KAF3694985.1"/>
    <property type="molecule type" value="Genomic_DNA"/>
</dbReference>
<evidence type="ECO:0000256" key="2">
    <source>
        <dbReference type="ARBA" id="ARBA00022679"/>
    </source>
</evidence>
<dbReference type="EC" id="2.1.1.4" evidence="6"/>
<keyword evidence="12" id="KW-1185">Reference proteome</keyword>
<comment type="pathway">
    <text evidence="5">Aromatic compound metabolism; melatonin biosynthesis; melatonin from serotonin: step 1/2.</text>
</comment>
<dbReference type="SUPFAM" id="SSF53335">
    <property type="entry name" value="S-adenosyl-L-methionine-dependent methyltransferases"/>
    <property type="match status" value="1"/>
</dbReference>
<accession>A0A6G1PXI6</accession>
<dbReference type="FunFam" id="3.40.50.150:FF:000146">
    <property type="entry name" value="Acetylserotonin O-methyltransferase"/>
    <property type="match status" value="1"/>
</dbReference>
<protein>
    <recommendedName>
        <fullName evidence="7">Acetylserotonin O-methyltransferase</fullName>
        <ecNumber evidence="6">2.1.1.4</ecNumber>
    </recommendedName>
    <alternativeName>
        <fullName evidence="8">Hydroxyindole O-methyltransferase</fullName>
    </alternativeName>
</protein>
<evidence type="ECO:0000256" key="9">
    <source>
        <dbReference type="ARBA" id="ARBA00043260"/>
    </source>
</evidence>
<organism evidence="11 12">
    <name type="scientific">Channa argus</name>
    <name type="common">Northern snakehead</name>
    <name type="synonym">Ophicephalus argus</name>
    <dbReference type="NCBI Taxonomy" id="215402"/>
    <lineage>
        <taxon>Eukaryota</taxon>
        <taxon>Metazoa</taxon>
        <taxon>Chordata</taxon>
        <taxon>Craniata</taxon>
        <taxon>Vertebrata</taxon>
        <taxon>Euteleostomi</taxon>
        <taxon>Actinopterygii</taxon>
        <taxon>Neopterygii</taxon>
        <taxon>Teleostei</taxon>
        <taxon>Neoteleostei</taxon>
        <taxon>Acanthomorphata</taxon>
        <taxon>Anabantaria</taxon>
        <taxon>Anabantiformes</taxon>
        <taxon>Channoidei</taxon>
        <taxon>Channidae</taxon>
        <taxon>Channa</taxon>
    </lineage>
</organism>
<evidence type="ECO:0000313" key="11">
    <source>
        <dbReference type="EMBL" id="KAF3694985.1"/>
    </source>
</evidence>
<reference evidence="11 12" key="1">
    <citation type="submission" date="2019-02" db="EMBL/GenBank/DDBJ databases">
        <title>Opniocepnalus argus genome.</title>
        <authorList>
            <person name="Zhou C."/>
            <person name="Xiao S."/>
        </authorList>
    </citation>
    <scope>NUCLEOTIDE SEQUENCE [LARGE SCALE GENOMIC DNA]</scope>
    <source>
        <strain evidence="11">OARG1902GOOAL</strain>
        <tissue evidence="11">Muscle</tissue>
    </source>
</reference>
<dbReference type="AlphaFoldDB" id="A0A6G1PXI6"/>
<dbReference type="Gene3D" id="3.40.50.150">
    <property type="entry name" value="Vaccinia Virus protein VP39"/>
    <property type="match status" value="1"/>
</dbReference>
<evidence type="ECO:0000256" key="7">
    <source>
        <dbReference type="ARBA" id="ARBA00040730"/>
    </source>
</evidence>
<gene>
    <name evidence="11" type="ORF">EXN66_Car010661</name>
</gene>
<dbReference type="Pfam" id="PF00891">
    <property type="entry name" value="Methyltransf_2"/>
    <property type="match status" value="1"/>
</dbReference>
<dbReference type="PANTHER" id="PTHR43712">
    <property type="entry name" value="PUTATIVE (AFU_ORTHOLOGUE AFUA_4G14580)-RELATED"/>
    <property type="match status" value="1"/>
</dbReference>
<name>A0A6G1PXI6_CHAAH</name>
<evidence type="ECO:0000256" key="8">
    <source>
        <dbReference type="ARBA" id="ARBA00043054"/>
    </source>
</evidence>
<keyword evidence="1 11" id="KW-0489">Methyltransferase</keyword>
<evidence type="ECO:0000256" key="5">
    <source>
        <dbReference type="ARBA" id="ARBA00037926"/>
    </source>
</evidence>
<dbReference type="InterPro" id="IPR001077">
    <property type="entry name" value="COMT_C"/>
</dbReference>
<evidence type="ECO:0000256" key="6">
    <source>
        <dbReference type="ARBA" id="ARBA00039116"/>
    </source>
</evidence>
<keyword evidence="2 11" id="KW-0808">Transferase</keyword>
<dbReference type="PROSITE" id="PS51683">
    <property type="entry name" value="SAM_OMT_II"/>
    <property type="match status" value="1"/>
</dbReference>
<evidence type="ECO:0000259" key="10">
    <source>
        <dbReference type="Pfam" id="PF00891"/>
    </source>
</evidence>
<proteinExistence type="predicted"/>
<dbReference type="PANTHER" id="PTHR43712:SF2">
    <property type="entry name" value="O-METHYLTRANSFERASE CICE"/>
    <property type="match status" value="1"/>
</dbReference>
<dbReference type="InterPro" id="IPR016461">
    <property type="entry name" value="COMT-like"/>
</dbReference>
<evidence type="ECO:0000256" key="4">
    <source>
        <dbReference type="ARBA" id="ARBA00037645"/>
    </source>
</evidence>
<dbReference type="GO" id="GO:0030187">
    <property type="term" value="P:melatonin biosynthetic process"/>
    <property type="evidence" value="ECO:0007669"/>
    <property type="project" value="UniProtKB-KW"/>
</dbReference>
<sequence length="195" mass="21793">MVKFMQLMNSIWNICGRDVVTAFDLSPFKVICDLGGCSGALAKQCTSAYPECTVMIFDLPKVVHMSREHFVSEAEQRISFYQGDFFKDPLPEADLYILARILHDWTDDHCIELLSRVHKACKPGGAVLLVEALLHEDGSGPLTVQLYSLNMLVQTEGRERTAAQYTALLAAAGFTNIQHRVTEKIYDAVLAHKET</sequence>
<keyword evidence="9" id="KW-0471">Melatonin biosynthesis</keyword>
<comment type="function">
    <text evidence="4">Catalyzes the transfer of a methyl group onto N-acetylserotonin, producing melatonin (N-acetyl-5-methoxytryptamine).</text>
</comment>
<dbReference type="Proteomes" id="UP000503349">
    <property type="component" value="Chromosome 10"/>
</dbReference>
<evidence type="ECO:0000313" key="12">
    <source>
        <dbReference type="Proteomes" id="UP000503349"/>
    </source>
</evidence>
<reference evidence="12" key="2">
    <citation type="submission" date="2019-02" db="EMBL/GenBank/DDBJ databases">
        <title>Opniocepnalus argus Var Kimnra genome.</title>
        <authorList>
            <person name="Zhou C."/>
            <person name="Xiao S."/>
        </authorList>
    </citation>
    <scope>NUCLEOTIDE SEQUENCE [LARGE SCALE GENOMIC DNA]</scope>
</reference>
<feature type="domain" description="O-methyltransferase C-terminal" evidence="10">
    <location>
        <begin position="2"/>
        <end position="174"/>
    </location>
</feature>